<dbReference type="PANTHER" id="PTHR10334">
    <property type="entry name" value="CYSTEINE-RICH SECRETORY PROTEIN-RELATED"/>
    <property type="match status" value="1"/>
</dbReference>
<reference evidence="2" key="1">
    <citation type="submission" date="2020-11" db="EMBL/GenBank/DDBJ databases">
        <authorList>
            <person name="Tran Van P."/>
        </authorList>
    </citation>
    <scope>NUCLEOTIDE SEQUENCE</scope>
</reference>
<evidence type="ECO:0000313" key="2">
    <source>
        <dbReference type="EMBL" id="CAD7224161.1"/>
    </source>
</evidence>
<dbReference type="InterPro" id="IPR014044">
    <property type="entry name" value="CAP_dom"/>
</dbReference>
<sequence>MKMMRLWNPGANILRKYTPLDLDLGFPSIFLVQSSNRSLFGQTIRRLVCLTNCLKLPAAGEKFGVRGEILASKSLAEGVLSQWISGIIAEKIAIGNPSKRIQQQLRKLHLYQRPEETPLPTHSLNTQTLQCQATKGPVFREQTAPPPLHSKPTAQKPADSAKPFSHYIESTFVKECLVWHNLFRSRHNAPALALSPQLCASAQEWANFLARSDTFQYQNAKQIGENLLCRAMIHQSFGDVNGREVAVVWYSDVRKYDFNKRPDLLHVQAGSFTQMIWKTTKCFGIARARTKKSNKLFIVAHYYPKGNIPGRFHKEVLPVRRLEEESGSGQPERKRDRSPALGAIGYITSTFSLFAKTRDASSDGSRST</sequence>
<protein>
    <submittedName>
        <fullName evidence="2">Uncharacterized protein</fullName>
    </submittedName>
</protein>
<dbReference type="InterPro" id="IPR035940">
    <property type="entry name" value="CAP_sf"/>
</dbReference>
<name>A0A7R8W7U6_9CRUS</name>
<dbReference type="EMBL" id="OB660319">
    <property type="protein sequence ID" value="CAD7224161.1"/>
    <property type="molecule type" value="Genomic_DNA"/>
</dbReference>
<organism evidence="2">
    <name type="scientific">Cyprideis torosa</name>
    <dbReference type="NCBI Taxonomy" id="163714"/>
    <lineage>
        <taxon>Eukaryota</taxon>
        <taxon>Metazoa</taxon>
        <taxon>Ecdysozoa</taxon>
        <taxon>Arthropoda</taxon>
        <taxon>Crustacea</taxon>
        <taxon>Oligostraca</taxon>
        <taxon>Ostracoda</taxon>
        <taxon>Podocopa</taxon>
        <taxon>Podocopida</taxon>
        <taxon>Cytherocopina</taxon>
        <taxon>Cytheroidea</taxon>
        <taxon>Cytherideidae</taxon>
        <taxon>Cyprideis</taxon>
    </lineage>
</organism>
<dbReference type="Pfam" id="PF00188">
    <property type="entry name" value="CAP"/>
    <property type="match status" value="1"/>
</dbReference>
<dbReference type="CDD" id="cd05382">
    <property type="entry name" value="CAP_GAPR1-like"/>
    <property type="match status" value="1"/>
</dbReference>
<feature type="region of interest" description="Disordered" evidence="1">
    <location>
        <begin position="322"/>
        <end position="341"/>
    </location>
</feature>
<gene>
    <name evidence="2" type="ORF">CTOB1V02_LOCUS2131</name>
</gene>
<dbReference type="Gene3D" id="3.40.33.10">
    <property type="entry name" value="CAP"/>
    <property type="match status" value="1"/>
</dbReference>
<dbReference type="SMART" id="SM00198">
    <property type="entry name" value="SCP"/>
    <property type="match status" value="1"/>
</dbReference>
<proteinExistence type="predicted"/>
<dbReference type="AlphaFoldDB" id="A0A7R8W7U6"/>
<dbReference type="FunFam" id="3.40.33.10:FF:000010">
    <property type="entry name" value="Predicted protein"/>
    <property type="match status" value="1"/>
</dbReference>
<dbReference type="SUPFAM" id="SSF55797">
    <property type="entry name" value="PR-1-like"/>
    <property type="match status" value="1"/>
</dbReference>
<dbReference type="InterPro" id="IPR001283">
    <property type="entry name" value="CRISP-related"/>
</dbReference>
<evidence type="ECO:0000256" key="1">
    <source>
        <dbReference type="SAM" id="MobiDB-lite"/>
    </source>
</evidence>
<accession>A0A7R8W7U6</accession>
<dbReference type="OrthoDB" id="337038at2759"/>
<feature type="region of interest" description="Disordered" evidence="1">
    <location>
        <begin position="140"/>
        <end position="160"/>
    </location>
</feature>
<dbReference type="InterPro" id="IPR034113">
    <property type="entry name" value="SCP_GAPR1-like"/>
</dbReference>
<dbReference type="PRINTS" id="PR00837">
    <property type="entry name" value="V5TPXLIKE"/>
</dbReference>